<protein>
    <submittedName>
        <fullName evidence="1">Uncharacterized protein</fullName>
    </submittedName>
</protein>
<dbReference type="GO" id="GO:0016831">
    <property type="term" value="F:carboxy-lyase activity"/>
    <property type="evidence" value="ECO:0007669"/>
    <property type="project" value="InterPro"/>
</dbReference>
<dbReference type="Gene3D" id="2.40.128.20">
    <property type="match status" value="1"/>
</dbReference>
<accession>A0AAN6U892</accession>
<dbReference type="Proteomes" id="UP001302602">
    <property type="component" value="Unassembled WGS sequence"/>
</dbReference>
<evidence type="ECO:0000313" key="2">
    <source>
        <dbReference type="Proteomes" id="UP001302602"/>
    </source>
</evidence>
<feature type="non-terminal residue" evidence="1">
    <location>
        <position position="51"/>
    </location>
</feature>
<dbReference type="AlphaFoldDB" id="A0AAN6U892"/>
<name>A0AAN6U892_9PEZI</name>
<dbReference type="EMBL" id="MU853223">
    <property type="protein sequence ID" value="KAK4128282.1"/>
    <property type="molecule type" value="Genomic_DNA"/>
</dbReference>
<dbReference type="PANTHER" id="PTHR40087:SF1">
    <property type="entry name" value="PHENOLIC ACID DECARBOXYLASE PADC"/>
    <property type="match status" value="1"/>
</dbReference>
<comment type="caution">
    <text evidence="1">The sequence shown here is derived from an EMBL/GenBank/DDBJ whole genome shotgun (WGS) entry which is preliminary data.</text>
</comment>
<reference evidence="1" key="1">
    <citation type="journal article" date="2023" name="Mol. Phylogenet. Evol.">
        <title>Genome-scale phylogeny and comparative genomics of the fungal order Sordariales.</title>
        <authorList>
            <person name="Hensen N."/>
            <person name="Bonometti L."/>
            <person name="Westerberg I."/>
            <person name="Brannstrom I.O."/>
            <person name="Guillou S."/>
            <person name="Cros-Aarteil S."/>
            <person name="Calhoun S."/>
            <person name="Haridas S."/>
            <person name="Kuo A."/>
            <person name="Mondo S."/>
            <person name="Pangilinan J."/>
            <person name="Riley R."/>
            <person name="LaButti K."/>
            <person name="Andreopoulos B."/>
            <person name="Lipzen A."/>
            <person name="Chen C."/>
            <person name="Yan M."/>
            <person name="Daum C."/>
            <person name="Ng V."/>
            <person name="Clum A."/>
            <person name="Steindorff A."/>
            <person name="Ohm R.A."/>
            <person name="Martin F."/>
            <person name="Silar P."/>
            <person name="Natvig D.O."/>
            <person name="Lalanne C."/>
            <person name="Gautier V."/>
            <person name="Ament-Velasquez S.L."/>
            <person name="Kruys A."/>
            <person name="Hutchinson M.I."/>
            <person name="Powell A.J."/>
            <person name="Barry K."/>
            <person name="Miller A.N."/>
            <person name="Grigoriev I.V."/>
            <person name="Debuchy R."/>
            <person name="Gladieux P."/>
            <person name="Hiltunen Thoren M."/>
            <person name="Johannesson H."/>
        </authorList>
    </citation>
    <scope>NUCLEOTIDE SEQUENCE</scope>
    <source>
        <strain evidence="1">CBS 731.68</strain>
    </source>
</reference>
<proteinExistence type="predicted"/>
<dbReference type="GeneID" id="87834080"/>
<dbReference type="SUPFAM" id="SSF50814">
    <property type="entry name" value="Lipocalins"/>
    <property type="match status" value="1"/>
</dbReference>
<organism evidence="1 2">
    <name type="scientific">Parathielavia appendiculata</name>
    <dbReference type="NCBI Taxonomy" id="2587402"/>
    <lineage>
        <taxon>Eukaryota</taxon>
        <taxon>Fungi</taxon>
        <taxon>Dikarya</taxon>
        <taxon>Ascomycota</taxon>
        <taxon>Pezizomycotina</taxon>
        <taxon>Sordariomycetes</taxon>
        <taxon>Sordariomycetidae</taxon>
        <taxon>Sordariales</taxon>
        <taxon>Chaetomiaceae</taxon>
        <taxon>Parathielavia</taxon>
    </lineage>
</organism>
<dbReference type="InterPro" id="IPR008729">
    <property type="entry name" value="PA_de_COase"/>
</dbReference>
<sequence>MAGRMNYQRTTYQCIHPGELWQINWLEETATVVSVYDIREKRMKTMISFSE</sequence>
<evidence type="ECO:0000313" key="1">
    <source>
        <dbReference type="EMBL" id="KAK4128282.1"/>
    </source>
</evidence>
<dbReference type="PANTHER" id="PTHR40087">
    <property type="entry name" value="PHENOLIC ACID DECARBOXYLASE PADC"/>
    <property type="match status" value="1"/>
</dbReference>
<reference evidence="1" key="2">
    <citation type="submission" date="2023-05" db="EMBL/GenBank/DDBJ databases">
        <authorList>
            <consortium name="Lawrence Berkeley National Laboratory"/>
            <person name="Steindorff A."/>
            <person name="Hensen N."/>
            <person name="Bonometti L."/>
            <person name="Westerberg I."/>
            <person name="Brannstrom I.O."/>
            <person name="Guillou S."/>
            <person name="Cros-Aarteil S."/>
            <person name="Calhoun S."/>
            <person name="Haridas S."/>
            <person name="Kuo A."/>
            <person name="Mondo S."/>
            <person name="Pangilinan J."/>
            <person name="Riley R."/>
            <person name="Labutti K."/>
            <person name="Andreopoulos B."/>
            <person name="Lipzen A."/>
            <person name="Chen C."/>
            <person name="Yanf M."/>
            <person name="Daum C."/>
            <person name="Ng V."/>
            <person name="Clum A."/>
            <person name="Ohm R."/>
            <person name="Martin F."/>
            <person name="Silar P."/>
            <person name="Natvig D."/>
            <person name="Lalanne C."/>
            <person name="Gautier V."/>
            <person name="Ament-Velasquez S.L."/>
            <person name="Kruys A."/>
            <person name="Hutchinson M.I."/>
            <person name="Powell A.J."/>
            <person name="Barry K."/>
            <person name="Miller A.N."/>
            <person name="Grigoriev I.V."/>
            <person name="Debuchy R."/>
            <person name="Gladieux P."/>
            <person name="Thoren M.H."/>
            <person name="Johannesson H."/>
        </authorList>
    </citation>
    <scope>NUCLEOTIDE SEQUENCE</scope>
    <source>
        <strain evidence="1">CBS 731.68</strain>
    </source>
</reference>
<dbReference type="RefSeq" id="XP_062652053.1">
    <property type="nucleotide sequence ID" value="XM_062797313.1"/>
</dbReference>
<keyword evidence="2" id="KW-1185">Reference proteome</keyword>
<dbReference type="InterPro" id="IPR012674">
    <property type="entry name" value="Calycin"/>
</dbReference>
<gene>
    <name evidence="1" type="ORF">N657DRAFT_695364</name>
</gene>